<dbReference type="NCBIfam" id="TIGR00771">
    <property type="entry name" value="DcuC"/>
    <property type="match status" value="1"/>
</dbReference>
<keyword evidence="10" id="KW-1185">Reference proteome</keyword>
<evidence type="ECO:0000313" key="9">
    <source>
        <dbReference type="EMBL" id="MCW7553070.1"/>
    </source>
</evidence>
<dbReference type="Proteomes" id="UP001209854">
    <property type="component" value="Unassembled WGS sequence"/>
</dbReference>
<feature type="transmembrane region" description="Helical" evidence="8">
    <location>
        <begin position="237"/>
        <end position="257"/>
    </location>
</feature>
<name>A0ABT3MUL1_9GAMM</name>
<dbReference type="PANTHER" id="PTHR42002:SF2">
    <property type="entry name" value="ANAEROBIC C4-DICARBOXYLATE TRANSPORTER DCUC-RELATED"/>
    <property type="match status" value="1"/>
</dbReference>
<dbReference type="NCBIfam" id="NF037994">
    <property type="entry name" value="DcuC_1"/>
    <property type="match status" value="1"/>
</dbReference>
<dbReference type="NCBIfam" id="NF007937">
    <property type="entry name" value="PRK10654.1"/>
    <property type="match status" value="1"/>
</dbReference>
<feature type="transmembrane region" description="Helical" evidence="8">
    <location>
        <begin position="76"/>
        <end position="95"/>
    </location>
</feature>
<feature type="transmembrane region" description="Helical" evidence="8">
    <location>
        <begin position="342"/>
        <end position="365"/>
    </location>
</feature>
<protein>
    <submittedName>
        <fullName evidence="9">Anaerobic C4-dicarboxylate transporter DcuC</fullName>
    </submittedName>
</protein>
<evidence type="ECO:0000256" key="2">
    <source>
        <dbReference type="ARBA" id="ARBA00005275"/>
    </source>
</evidence>
<dbReference type="InterPro" id="IPR004669">
    <property type="entry name" value="C4_dicarb_anaerob_car"/>
</dbReference>
<organism evidence="9 10">
    <name type="scientific">Endozoicomonas gorgoniicola</name>
    <dbReference type="NCBI Taxonomy" id="1234144"/>
    <lineage>
        <taxon>Bacteria</taxon>
        <taxon>Pseudomonadati</taxon>
        <taxon>Pseudomonadota</taxon>
        <taxon>Gammaproteobacteria</taxon>
        <taxon>Oceanospirillales</taxon>
        <taxon>Endozoicomonadaceae</taxon>
        <taxon>Endozoicomonas</taxon>
    </lineage>
</organism>
<accession>A0ABT3MUL1</accession>
<keyword evidence="4" id="KW-1003">Cell membrane</keyword>
<comment type="subcellular location">
    <subcellularLocation>
        <location evidence="1">Cell membrane</location>
        <topology evidence="1">Multi-pass membrane protein</topology>
    </subcellularLocation>
</comment>
<feature type="transmembrane region" description="Helical" evidence="8">
    <location>
        <begin position="434"/>
        <end position="454"/>
    </location>
</feature>
<evidence type="ECO:0000256" key="8">
    <source>
        <dbReference type="SAM" id="Phobius"/>
    </source>
</evidence>
<dbReference type="RefSeq" id="WP_262567940.1">
    <property type="nucleotide sequence ID" value="NZ_JAPFCC010000001.1"/>
</dbReference>
<keyword evidence="5 8" id="KW-0812">Transmembrane</keyword>
<feature type="transmembrane region" description="Helical" evidence="8">
    <location>
        <begin position="115"/>
        <end position="146"/>
    </location>
</feature>
<dbReference type="InterPro" id="IPR018385">
    <property type="entry name" value="C4_dicarb_anaerob_car-like"/>
</dbReference>
<evidence type="ECO:0000256" key="1">
    <source>
        <dbReference type="ARBA" id="ARBA00004651"/>
    </source>
</evidence>
<comment type="caution">
    <text evidence="9">The sequence shown here is derived from an EMBL/GenBank/DDBJ whole genome shotgun (WGS) entry which is preliminary data.</text>
</comment>
<dbReference type="Pfam" id="PF03606">
    <property type="entry name" value="DcuC"/>
    <property type="match status" value="1"/>
</dbReference>
<evidence type="ECO:0000256" key="6">
    <source>
        <dbReference type="ARBA" id="ARBA00022989"/>
    </source>
</evidence>
<dbReference type="EMBL" id="JAPFCC010000001">
    <property type="protein sequence ID" value="MCW7553070.1"/>
    <property type="molecule type" value="Genomic_DNA"/>
</dbReference>
<keyword evidence="3" id="KW-0813">Transport</keyword>
<evidence type="ECO:0000256" key="7">
    <source>
        <dbReference type="ARBA" id="ARBA00023136"/>
    </source>
</evidence>
<keyword evidence="7 8" id="KW-0472">Membrane</keyword>
<dbReference type="PANTHER" id="PTHR42002">
    <property type="entry name" value="ANAEROBIC C4-DICARBOXYLATE TRANSPORTER DCUC-RELATED"/>
    <property type="match status" value="1"/>
</dbReference>
<feature type="transmembrane region" description="Helical" evidence="8">
    <location>
        <begin position="25"/>
        <end position="43"/>
    </location>
</feature>
<keyword evidence="6 8" id="KW-1133">Transmembrane helix</keyword>
<reference evidence="9 10" key="1">
    <citation type="submission" date="2022-10" db="EMBL/GenBank/DDBJ databases">
        <title>High-quality genome sequences of two octocoral-associated bacteria, Endozoicomonas euniceicola EF212 and Endozoicomonas gorgoniicola PS125.</title>
        <authorList>
            <person name="Chiou Y.-J."/>
            <person name="Chen Y.-H."/>
        </authorList>
    </citation>
    <scope>NUCLEOTIDE SEQUENCE [LARGE SCALE GENOMIC DNA]</scope>
    <source>
        <strain evidence="9 10">PS125</strain>
    </source>
</reference>
<evidence type="ECO:0000256" key="3">
    <source>
        <dbReference type="ARBA" id="ARBA00022448"/>
    </source>
</evidence>
<evidence type="ECO:0000313" key="10">
    <source>
        <dbReference type="Proteomes" id="UP001209854"/>
    </source>
</evidence>
<sequence>MLELFIGLIVTIAVGYFIVKGYRPAGVLLTTGVLLLIITGLLGHDVLPSKIASTGNLFTDALEYVKYMLQYRGGGLGMQIMLLCGFASYMTHLGANNVVVKQFSRPLSVIKSPYALLVAAYIVACLMSLAVSSATGLGVLLMATLFPMMTAMGISRPAAVAVCASPAAIILSPTSGDVVIAAEKSGLPLDVFAVQTVLPVSVCAIIVMAAAAFFWNKYLDKKDNSPMERVDVSSIEVKAPAFYALLPFLPIIGVFLFNGRTIPGLELDIYTIVVLSIFVGALTDFVTKGFKGKEVLEDLESCYQGMAEAFKGVVMLLVAAGVFAQGLMSIGAIDNLLHLAEIAGAGGVALMLILTTLTVAAAIATGSGNAPFYAFVELAPSLAAKMGLSPAFLIIPMLQASNLGRTVSPVSGVVVATSGMGKISPFEVVKRTSVPVLCGLVTVIIGTFILVPMVP</sequence>
<proteinExistence type="inferred from homology"/>
<feature type="transmembrane region" description="Helical" evidence="8">
    <location>
        <begin position="192"/>
        <end position="216"/>
    </location>
</feature>
<gene>
    <name evidence="9" type="primary">dcuC</name>
    <name evidence="9" type="ORF">NX722_10555</name>
</gene>
<evidence type="ECO:0000256" key="5">
    <source>
        <dbReference type="ARBA" id="ARBA00022692"/>
    </source>
</evidence>
<evidence type="ECO:0000256" key="4">
    <source>
        <dbReference type="ARBA" id="ARBA00022475"/>
    </source>
</evidence>
<comment type="similarity">
    <text evidence="2">Belongs to the DcuC/DcuD transporter (TC 2.A.61) family.</text>
</comment>
<feature type="transmembrane region" description="Helical" evidence="8">
    <location>
        <begin position="269"/>
        <end position="287"/>
    </location>
</feature>
<feature type="transmembrane region" description="Helical" evidence="8">
    <location>
        <begin position="308"/>
        <end position="330"/>
    </location>
</feature>